<dbReference type="Proteomes" id="UP000002941">
    <property type="component" value="Unassembled WGS sequence"/>
</dbReference>
<sequence length="48" mass="5333">MVPVPAGCSRPSARRRSITTKEPCRPLSSRGNRDPVARLWRAVRSTIS</sequence>
<dbReference type="AlphaFoldDB" id="J0NBU7"/>
<accession>J0NBU7</accession>
<organism evidence="2 3">
    <name type="scientific">Actinomyces massiliensis F0489</name>
    <dbReference type="NCBI Taxonomy" id="1125718"/>
    <lineage>
        <taxon>Bacteria</taxon>
        <taxon>Bacillati</taxon>
        <taxon>Actinomycetota</taxon>
        <taxon>Actinomycetes</taxon>
        <taxon>Actinomycetales</taxon>
        <taxon>Actinomycetaceae</taxon>
        <taxon>Actinomyces</taxon>
    </lineage>
</organism>
<feature type="region of interest" description="Disordered" evidence="1">
    <location>
        <begin position="1"/>
        <end position="35"/>
    </location>
</feature>
<reference evidence="2 3" key="1">
    <citation type="submission" date="2012-05" db="EMBL/GenBank/DDBJ databases">
        <authorList>
            <person name="Harkins D.M."/>
            <person name="Madupu R."/>
            <person name="Durkin A.S."/>
            <person name="Torralba M."/>
            <person name="Methe B."/>
            <person name="Sutton G.G."/>
            <person name="Nelson K.E."/>
        </authorList>
    </citation>
    <scope>NUCLEOTIDE SEQUENCE [LARGE SCALE GENOMIC DNA]</scope>
    <source>
        <strain evidence="2 3">F0489</strain>
    </source>
</reference>
<evidence type="ECO:0000313" key="3">
    <source>
        <dbReference type="Proteomes" id="UP000002941"/>
    </source>
</evidence>
<protein>
    <submittedName>
        <fullName evidence="2">Uncharacterized protein</fullName>
    </submittedName>
</protein>
<evidence type="ECO:0000256" key="1">
    <source>
        <dbReference type="SAM" id="MobiDB-lite"/>
    </source>
</evidence>
<name>J0NBU7_9ACTO</name>
<proteinExistence type="predicted"/>
<gene>
    <name evidence="2" type="ORF">HMPREF1318_2495</name>
</gene>
<keyword evidence="3" id="KW-1185">Reference proteome</keyword>
<evidence type="ECO:0000313" key="2">
    <source>
        <dbReference type="EMBL" id="EJF44454.1"/>
    </source>
</evidence>
<comment type="caution">
    <text evidence="2">The sequence shown here is derived from an EMBL/GenBank/DDBJ whole genome shotgun (WGS) entry which is preliminary data.</text>
</comment>
<dbReference type="PATRIC" id="fig|1125718.3.peg.1410"/>
<dbReference type="EMBL" id="AKFT01000110">
    <property type="protein sequence ID" value="EJF44454.1"/>
    <property type="molecule type" value="Genomic_DNA"/>
</dbReference>